<organism evidence="4 5">
    <name type="scientific">Mediterranea massiliensis</name>
    <dbReference type="NCBI Taxonomy" id="1841865"/>
    <lineage>
        <taxon>Bacteria</taxon>
        <taxon>Pseudomonadati</taxon>
        <taxon>Bacteroidota</taxon>
        <taxon>Bacteroidia</taxon>
        <taxon>Bacteroidales</taxon>
        <taxon>Bacteroidaceae</taxon>
        <taxon>Mediterranea</taxon>
    </lineage>
</organism>
<dbReference type="InterPro" id="IPR027385">
    <property type="entry name" value="Beta-barrel_OMP"/>
</dbReference>
<evidence type="ECO:0000256" key="1">
    <source>
        <dbReference type="ARBA" id="ARBA00022729"/>
    </source>
</evidence>
<evidence type="ECO:0000259" key="3">
    <source>
        <dbReference type="Pfam" id="PF13505"/>
    </source>
</evidence>
<accession>A0A921LAZ1</accession>
<sequence length="172" mass="18241">MKRMIMWAIGLLVMVSAANAQLKKGDIIVGGNIGLTLNIGESEGFSDETDVDVTFSLTPGVTYMLTDNWYIGGELGVSVGPGSTSTFTLGPNGGYYVPFNKTIGMMNTVGMGFGAVDKDFAFSFGYVPGLLISISDKMYLSTSVGSLGYNSGSKSFFISLLRGASLGFYYVF</sequence>
<gene>
    <name evidence="4" type="ORF">K8W02_00695</name>
</gene>
<dbReference type="RefSeq" id="WP_276825584.1">
    <property type="nucleotide sequence ID" value="NZ_DYVX01000003.1"/>
</dbReference>
<dbReference type="AlphaFoldDB" id="A0A921LAZ1"/>
<dbReference type="Proteomes" id="UP000717835">
    <property type="component" value="Unassembled WGS sequence"/>
</dbReference>
<dbReference type="Pfam" id="PF13505">
    <property type="entry name" value="OMP_b-brl"/>
    <property type="match status" value="1"/>
</dbReference>
<feature type="signal peptide" evidence="2">
    <location>
        <begin position="1"/>
        <end position="20"/>
    </location>
</feature>
<reference evidence="4" key="2">
    <citation type="submission" date="2021-09" db="EMBL/GenBank/DDBJ databases">
        <authorList>
            <person name="Gilroy R."/>
        </authorList>
    </citation>
    <scope>NUCLEOTIDE SEQUENCE</scope>
    <source>
        <strain evidence="4">CHK55-1828</strain>
    </source>
</reference>
<dbReference type="EMBL" id="DYVX01000003">
    <property type="protein sequence ID" value="HJF90894.1"/>
    <property type="molecule type" value="Genomic_DNA"/>
</dbReference>
<evidence type="ECO:0000313" key="4">
    <source>
        <dbReference type="EMBL" id="HJF90894.1"/>
    </source>
</evidence>
<proteinExistence type="predicted"/>
<protein>
    <submittedName>
        <fullName evidence="4">Porin family protein</fullName>
    </submittedName>
</protein>
<feature type="chain" id="PRO_5036907666" evidence="2">
    <location>
        <begin position="21"/>
        <end position="172"/>
    </location>
</feature>
<evidence type="ECO:0000313" key="5">
    <source>
        <dbReference type="Proteomes" id="UP000717835"/>
    </source>
</evidence>
<name>A0A921LAZ1_9BACT</name>
<feature type="domain" description="Outer membrane protein beta-barrel" evidence="3">
    <location>
        <begin position="12"/>
        <end position="149"/>
    </location>
</feature>
<keyword evidence="1 2" id="KW-0732">Signal</keyword>
<reference evidence="4" key="1">
    <citation type="journal article" date="2021" name="PeerJ">
        <title>Extensive microbial diversity within the chicken gut microbiome revealed by metagenomics and culture.</title>
        <authorList>
            <person name="Gilroy R."/>
            <person name="Ravi A."/>
            <person name="Getino M."/>
            <person name="Pursley I."/>
            <person name="Horton D.L."/>
            <person name="Alikhan N.F."/>
            <person name="Baker D."/>
            <person name="Gharbi K."/>
            <person name="Hall N."/>
            <person name="Watson M."/>
            <person name="Adriaenssens E.M."/>
            <person name="Foster-Nyarko E."/>
            <person name="Jarju S."/>
            <person name="Secka A."/>
            <person name="Antonio M."/>
            <person name="Oren A."/>
            <person name="Chaudhuri R.R."/>
            <person name="La Ragione R."/>
            <person name="Hildebrand F."/>
            <person name="Pallen M.J."/>
        </authorList>
    </citation>
    <scope>NUCLEOTIDE SEQUENCE</scope>
    <source>
        <strain evidence="4">CHK55-1828</strain>
    </source>
</reference>
<evidence type="ECO:0000256" key="2">
    <source>
        <dbReference type="SAM" id="SignalP"/>
    </source>
</evidence>
<comment type="caution">
    <text evidence="4">The sequence shown here is derived from an EMBL/GenBank/DDBJ whole genome shotgun (WGS) entry which is preliminary data.</text>
</comment>